<keyword evidence="1" id="KW-0732">Signal</keyword>
<dbReference type="Proteomes" id="UP000009009">
    <property type="component" value="Unassembled WGS sequence"/>
</dbReference>
<dbReference type="GO" id="GO:0008757">
    <property type="term" value="F:S-adenosylmethionine-dependent methyltransferase activity"/>
    <property type="evidence" value="ECO:0007669"/>
    <property type="project" value="InterPro"/>
</dbReference>
<evidence type="ECO:0000313" key="3">
    <source>
        <dbReference type="Proteomes" id="UP000009009"/>
    </source>
</evidence>
<gene>
    <name evidence="2" type="ORF">VIN7_9261</name>
</gene>
<reference evidence="2 3" key="1">
    <citation type="journal article" date="2012" name="FEMS Yeast Res.">
        <title>The genome sequence of the wine yeast VIN7 reveals an allotriploid hybrid genome with Saccharomyces cerevisiae and Saccharomyces kudriavzevii origins.</title>
        <authorList>
            <person name="Borneman A.R."/>
            <person name="Desany B.A."/>
            <person name="Riches D."/>
            <person name="Affourtit J.P."/>
            <person name="Forgan A.H."/>
            <person name="Pretorius I.S."/>
            <person name="Egholm M."/>
            <person name="Chambers P.J."/>
        </authorList>
    </citation>
    <scope>NUCLEOTIDE SEQUENCE [LARGE SCALE GENOMIC DNA]</scope>
    <source>
        <strain evidence="2 3">VIN7</strain>
    </source>
</reference>
<keyword evidence="3" id="KW-1185">Reference proteome</keyword>
<sequence>MVSSLSSNILIALIVVLMTLLRQNKSFKKWFVSNIEKLLSRTSNSTQKINVLSPTLKLISDEKLMGAYRPNFAKLNSRLPRLLELTQNLIRLHEYRVRGESYNGLLFQRTRQLGGISEDQLRQLGYFTKLVKSNEGIRANAEVIDKIIEYTLMKLVHSNEQAEEFVEEIDKICEEHGYKVKDGQLTKLKATSVFPIVLSRGSQNAVHEALAHLCRDFSSYYSRERDPLQNFFTDRIKSFVNGSGFTKEKVLMVIPGAGVGGLSHSLASTFPHIQVDSIELSALMYVCNLFALEYGQNVEIRPFIQQYSGQTVFDNQLRSLSADLSKVNQHKNLTPLWGDFTQYSPDAKNYDKIIVCSAYFIDTAENIFDYLNSIEALKEYCKELHWINVGPLKYGTKPLVQFTGDELNQLRKIRGWKDLVETYELDYFKGLNGYLTDYESMYQGYYGLLKFHSVFEKSE</sequence>
<proteinExistence type="predicted"/>
<dbReference type="AlphaFoldDB" id="H0GZJ4"/>
<dbReference type="InterPro" id="IPR012901">
    <property type="entry name" value="CARME"/>
</dbReference>
<feature type="chain" id="PRO_5003534295" evidence="1">
    <location>
        <begin position="27"/>
        <end position="459"/>
    </location>
</feature>
<dbReference type="SMART" id="SM01296">
    <property type="entry name" value="N2227"/>
    <property type="match status" value="1"/>
</dbReference>
<organism evidence="2 3">
    <name type="scientific">Saccharomyces cerevisiae x Saccharomyces kudriavzevii (strain VIN7)</name>
    <name type="common">Yeast</name>
    <dbReference type="NCBI Taxonomy" id="1095631"/>
    <lineage>
        <taxon>Eukaryota</taxon>
        <taxon>Fungi</taxon>
        <taxon>Dikarya</taxon>
        <taxon>Ascomycota</taxon>
        <taxon>Saccharomycotina</taxon>
        <taxon>Saccharomycetes</taxon>
        <taxon>Saccharomycetales</taxon>
        <taxon>Saccharomycetaceae</taxon>
        <taxon>Saccharomyces</taxon>
    </lineage>
</organism>
<name>H0GZJ4_SACCK</name>
<dbReference type="InterPro" id="IPR016853">
    <property type="entry name" value="S-AdoMet-bd_YMR209C_prd"/>
</dbReference>
<evidence type="ECO:0000313" key="2">
    <source>
        <dbReference type="EMBL" id="EHN00773.1"/>
    </source>
</evidence>
<dbReference type="HOGENOM" id="CLU_030612_3_0_1"/>
<dbReference type="PANTHER" id="PTHR12303">
    <property type="entry name" value="CARNOSINE N-METHYLTRANSFERASE"/>
    <property type="match status" value="1"/>
</dbReference>
<dbReference type="PANTHER" id="PTHR12303:SF11">
    <property type="entry name" value="AER338CP"/>
    <property type="match status" value="1"/>
</dbReference>
<protein>
    <submittedName>
        <fullName evidence="2">YMR209C-like protein</fullName>
    </submittedName>
</protein>
<dbReference type="SUPFAM" id="SSF53335">
    <property type="entry name" value="S-adenosyl-L-methionine-dependent methyltransferases"/>
    <property type="match status" value="1"/>
</dbReference>
<accession>H0GZJ4</accession>
<dbReference type="Pfam" id="PF07942">
    <property type="entry name" value="CARME"/>
    <property type="match status" value="1"/>
</dbReference>
<dbReference type="PIRSF" id="PIRSF027174">
    <property type="entry name" value="SAM_bd_YMR209C_prd"/>
    <property type="match status" value="1"/>
</dbReference>
<dbReference type="EMBL" id="AGVY01000336">
    <property type="protein sequence ID" value="EHN00773.1"/>
    <property type="molecule type" value="Genomic_DNA"/>
</dbReference>
<dbReference type="PhylomeDB" id="H0GZJ4"/>
<dbReference type="OrthoDB" id="978at2759"/>
<dbReference type="InterPro" id="IPR029063">
    <property type="entry name" value="SAM-dependent_MTases_sf"/>
</dbReference>
<comment type="caution">
    <text evidence="2">The sequence shown here is derived from an EMBL/GenBank/DDBJ whole genome shotgun (WGS) entry which is preliminary data.</text>
</comment>
<evidence type="ECO:0000256" key="1">
    <source>
        <dbReference type="SAM" id="SignalP"/>
    </source>
</evidence>
<feature type="signal peptide" evidence="1">
    <location>
        <begin position="1"/>
        <end position="26"/>
    </location>
</feature>